<reference evidence="1 2" key="1">
    <citation type="submission" date="2017-12" db="EMBL/GenBank/DDBJ databases">
        <title>Comparative genomics of Botrytis spp.</title>
        <authorList>
            <person name="Valero-Jimenez C.A."/>
            <person name="Tapia P."/>
            <person name="Veloso J."/>
            <person name="Silva-Moreno E."/>
            <person name="Staats M."/>
            <person name="Valdes J.H."/>
            <person name="Van Kan J.A.L."/>
        </authorList>
    </citation>
    <scope>NUCLEOTIDE SEQUENCE [LARGE SCALE GENOMIC DNA]</scope>
    <source>
        <strain evidence="1 2">MUCL3349</strain>
    </source>
</reference>
<organism evidence="1 2">
    <name type="scientific">Botrytis porri</name>
    <dbReference type="NCBI Taxonomy" id="87229"/>
    <lineage>
        <taxon>Eukaryota</taxon>
        <taxon>Fungi</taxon>
        <taxon>Dikarya</taxon>
        <taxon>Ascomycota</taxon>
        <taxon>Pezizomycotina</taxon>
        <taxon>Leotiomycetes</taxon>
        <taxon>Helotiales</taxon>
        <taxon>Sclerotiniaceae</taxon>
        <taxon>Botrytis</taxon>
    </lineage>
</organism>
<proteinExistence type="predicted"/>
<protein>
    <submittedName>
        <fullName evidence="1">Uncharacterized protein</fullName>
    </submittedName>
</protein>
<name>A0A4Z1L5T9_9HELO</name>
<evidence type="ECO:0000313" key="2">
    <source>
        <dbReference type="Proteomes" id="UP000297280"/>
    </source>
</evidence>
<keyword evidence="2" id="KW-1185">Reference proteome</keyword>
<dbReference type="EMBL" id="PQXO01000016">
    <property type="protein sequence ID" value="TGO91863.1"/>
    <property type="molecule type" value="Genomic_DNA"/>
</dbReference>
<evidence type="ECO:0000313" key="1">
    <source>
        <dbReference type="EMBL" id="TGO91863.1"/>
    </source>
</evidence>
<dbReference type="Proteomes" id="UP000297280">
    <property type="component" value="Unassembled WGS sequence"/>
</dbReference>
<gene>
    <name evidence="1" type="ORF">BPOR_0016g00100</name>
</gene>
<sequence length="95" mass="10286">MLTKTRAGNVHLFNSPHMLITSTKYLCNPVAIITVNGGTDDQACSPTVNISSDSAISNQDLCSPQSYNLLQTSHNQSPVFKYEETAELNAEVDAI</sequence>
<accession>A0A4Z1L5T9</accession>
<comment type="caution">
    <text evidence="1">The sequence shown here is derived from an EMBL/GenBank/DDBJ whole genome shotgun (WGS) entry which is preliminary data.</text>
</comment>
<dbReference type="AlphaFoldDB" id="A0A4Z1L5T9"/>